<evidence type="ECO:0000313" key="3">
    <source>
        <dbReference type="Proteomes" id="UP001146351"/>
    </source>
</evidence>
<dbReference type="InterPro" id="IPR039601">
    <property type="entry name" value="Rrn5"/>
</dbReference>
<comment type="caution">
    <text evidence="2">The sequence shown here is derived from an EMBL/GenBank/DDBJ whole genome shotgun (WGS) entry which is preliminary data.</text>
</comment>
<proteinExistence type="predicted"/>
<dbReference type="GO" id="GO:0001181">
    <property type="term" value="F:RNA polymerase I general transcription initiation factor activity"/>
    <property type="evidence" value="ECO:0007669"/>
    <property type="project" value="TreeGrafter"/>
</dbReference>
<dbReference type="EMBL" id="JAPQKO010000001">
    <property type="protein sequence ID" value="KAJ5183125.1"/>
    <property type="molecule type" value="Genomic_DNA"/>
</dbReference>
<dbReference type="GO" id="GO:0042790">
    <property type="term" value="P:nucleolar large rRNA transcription by RNA polymerase I"/>
    <property type="evidence" value="ECO:0007669"/>
    <property type="project" value="InterPro"/>
</dbReference>
<protein>
    <recommendedName>
        <fullName evidence="4">Myb-like domain-containing protein</fullName>
    </recommendedName>
</protein>
<dbReference type="CDD" id="cd00167">
    <property type="entry name" value="SANT"/>
    <property type="match status" value="1"/>
</dbReference>
<feature type="region of interest" description="Disordered" evidence="1">
    <location>
        <begin position="1"/>
        <end position="63"/>
    </location>
</feature>
<feature type="compositionally biased region" description="Acidic residues" evidence="1">
    <location>
        <begin position="544"/>
        <end position="554"/>
    </location>
</feature>
<dbReference type="InterPro" id="IPR001005">
    <property type="entry name" value="SANT/Myb"/>
</dbReference>
<feature type="compositionally biased region" description="Basic and acidic residues" evidence="1">
    <location>
        <begin position="429"/>
        <end position="438"/>
    </location>
</feature>
<gene>
    <name evidence="2" type="ORF">N7492_000741</name>
</gene>
<dbReference type="GO" id="GO:0000500">
    <property type="term" value="C:RNA polymerase I upstream activating factor complex"/>
    <property type="evidence" value="ECO:0007669"/>
    <property type="project" value="InterPro"/>
</dbReference>
<dbReference type="AlphaFoldDB" id="A0A9W9IR03"/>
<feature type="compositionally biased region" description="Acidic residues" evidence="1">
    <location>
        <begin position="409"/>
        <end position="428"/>
    </location>
</feature>
<evidence type="ECO:0008006" key="4">
    <source>
        <dbReference type="Google" id="ProtNLM"/>
    </source>
</evidence>
<feature type="compositionally biased region" description="Low complexity" evidence="1">
    <location>
        <begin position="579"/>
        <end position="593"/>
    </location>
</feature>
<dbReference type="Proteomes" id="UP001146351">
    <property type="component" value="Unassembled WGS sequence"/>
</dbReference>
<feature type="region of interest" description="Disordered" evidence="1">
    <location>
        <begin position="534"/>
        <end position="613"/>
    </location>
</feature>
<organism evidence="2 3">
    <name type="scientific">Penicillium capsulatum</name>
    <dbReference type="NCBI Taxonomy" id="69766"/>
    <lineage>
        <taxon>Eukaryota</taxon>
        <taxon>Fungi</taxon>
        <taxon>Dikarya</taxon>
        <taxon>Ascomycota</taxon>
        <taxon>Pezizomycotina</taxon>
        <taxon>Eurotiomycetes</taxon>
        <taxon>Eurotiomycetidae</taxon>
        <taxon>Eurotiales</taxon>
        <taxon>Aspergillaceae</taxon>
        <taxon>Penicillium</taxon>
    </lineage>
</organism>
<evidence type="ECO:0000313" key="2">
    <source>
        <dbReference type="EMBL" id="KAJ5183125.1"/>
    </source>
</evidence>
<name>A0A9W9IR03_9EURO</name>
<evidence type="ECO:0000256" key="1">
    <source>
        <dbReference type="SAM" id="MobiDB-lite"/>
    </source>
</evidence>
<dbReference type="PANTHER" id="PTHR28079:SF1">
    <property type="entry name" value="RNA POLYMERASE I-SPECIFIC TRANSCRIPTION INITIATION FACTOR RRN5"/>
    <property type="match status" value="1"/>
</dbReference>
<reference evidence="2" key="1">
    <citation type="submission" date="2022-11" db="EMBL/GenBank/DDBJ databases">
        <authorList>
            <person name="Petersen C."/>
        </authorList>
    </citation>
    <scope>NUCLEOTIDE SEQUENCE</scope>
    <source>
        <strain evidence="2">IBT 21917</strain>
    </source>
</reference>
<keyword evidence="3" id="KW-1185">Reference proteome</keyword>
<feature type="region of interest" description="Disordered" evidence="1">
    <location>
        <begin position="396"/>
        <end position="438"/>
    </location>
</feature>
<dbReference type="GO" id="GO:0000182">
    <property type="term" value="F:rDNA binding"/>
    <property type="evidence" value="ECO:0007669"/>
    <property type="project" value="TreeGrafter"/>
</dbReference>
<sequence length="613" mass="69107">MSSDSYNPSEESDSDSDFRPRARTSRSFSQTGIPSSRPSTPHGFDGVDDLDDNYGDGAVAPGLDRSKTRHEWVDAQLKSFDPKSLHAYTEILASVEKDINFDTIAENEEFIVTQNGAVVWTATEKEVFFKHLDRKGKNGIKEIAVAVGTKSELEVMDYLSLLHRGVENQHLLQRSMRTIIMGDIPGAAEISEECCSELDKFAELLAAKEEVETTKAARLQYDDYGIISEAQAKELVKPREQHPLRGNIHLAGDLLNVPNWVQLSRRFFMNFGGKKEQDNWRNLVQSKTESPAIGGDALMDFYALATSLTRRLMQSAIFFAMARLRSSQLLGRERTNNVRRRDVTAAINVLNMKSRPSDFLLQFARKNGLIIADITNQKGWVPRVYNYDEAAEILHGDDDVSDGAGGDESATETEEEPQIDETLPDPDEDPAKLSDRPWEIESAIDREEEFADILDREANRREELGLWTVVGKPAPPLLHVPIISEEDAKVALYKPARERKSKQDLVDWRDRTLYRSEWEEYGSDLEDVERDLAEHRRKRRWIEDDPSGWEDEGPTESKKRPKTKSANRPVFRSASIVNSDDLSSDAAPDAPEPNAGDVDMNERMAVDEPSAPP</sequence>
<feature type="compositionally biased region" description="Polar residues" evidence="1">
    <location>
        <begin position="25"/>
        <end position="39"/>
    </location>
</feature>
<dbReference type="PANTHER" id="PTHR28079">
    <property type="entry name" value="RNA POLYMERASE I-SPECIFIC TRANSCRIPTION INITIATION FACTOR RRN5"/>
    <property type="match status" value="1"/>
</dbReference>
<dbReference type="GO" id="GO:0006361">
    <property type="term" value="P:transcription initiation at RNA polymerase I promoter"/>
    <property type="evidence" value="ECO:0007669"/>
    <property type="project" value="TreeGrafter"/>
</dbReference>
<reference evidence="2" key="2">
    <citation type="journal article" date="2023" name="IMA Fungus">
        <title>Comparative genomic study of the Penicillium genus elucidates a diverse pangenome and 15 lateral gene transfer events.</title>
        <authorList>
            <person name="Petersen C."/>
            <person name="Sorensen T."/>
            <person name="Nielsen M.R."/>
            <person name="Sondergaard T.E."/>
            <person name="Sorensen J.L."/>
            <person name="Fitzpatrick D.A."/>
            <person name="Frisvad J.C."/>
            <person name="Nielsen K.L."/>
        </authorList>
    </citation>
    <scope>NUCLEOTIDE SEQUENCE</scope>
    <source>
        <strain evidence="2">IBT 21917</strain>
    </source>
</reference>
<dbReference type="OrthoDB" id="2240312at2759"/>
<accession>A0A9W9IR03</accession>